<keyword evidence="4" id="KW-0050">Antiport</keyword>
<dbReference type="EMBL" id="CP011801">
    <property type="protein sequence ID" value="ALA58929.1"/>
    <property type="molecule type" value="Genomic_DNA"/>
</dbReference>
<keyword evidence="15" id="KW-1185">Reference proteome</keyword>
<feature type="transmembrane region" description="Helical" evidence="12">
    <location>
        <begin position="384"/>
        <end position="404"/>
    </location>
</feature>
<comment type="subcellular location">
    <subcellularLocation>
        <location evidence="1">Cell membrane</location>
        <topology evidence="1">Multi-pass membrane protein</topology>
    </subcellularLocation>
</comment>
<feature type="transmembrane region" description="Helical" evidence="12">
    <location>
        <begin position="128"/>
        <end position="150"/>
    </location>
</feature>
<keyword evidence="8" id="KW-0915">Sodium</keyword>
<evidence type="ECO:0000256" key="12">
    <source>
        <dbReference type="SAM" id="Phobius"/>
    </source>
</evidence>
<evidence type="ECO:0000256" key="1">
    <source>
        <dbReference type="ARBA" id="ARBA00004651"/>
    </source>
</evidence>
<feature type="transmembrane region" description="Helical" evidence="12">
    <location>
        <begin position="200"/>
        <end position="220"/>
    </location>
</feature>
<evidence type="ECO:0000256" key="11">
    <source>
        <dbReference type="ARBA" id="ARBA00023201"/>
    </source>
</evidence>
<evidence type="ECO:0000313" key="15">
    <source>
        <dbReference type="Proteomes" id="UP000069205"/>
    </source>
</evidence>
<evidence type="ECO:0000256" key="8">
    <source>
        <dbReference type="ARBA" id="ARBA00023053"/>
    </source>
</evidence>
<evidence type="ECO:0000256" key="10">
    <source>
        <dbReference type="ARBA" id="ARBA00023136"/>
    </source>
</evidence>
<dbReference type="InterPro" id="IPR018422">
    <property type="entry name" value="Cation/H_exchanger_CPA1"/>
</dbReference>
<dbReference type="Gene3D" id="6.10.140.1330">
    <property type="match status" value="1"/>
</dbReference>
<evidence type="ECO:0000256" key="4">
    <source>
        <dbReference type="ARBA" id="ARBA00022449"/>
    </source>
</evidence>
<evidence type="ECO:0000256" key="6">
    <source>
        <dbReference type="ARBA" id="ARBA00022692"/>
    </source>
</evidence>
<feature type="transmembrane region" description="Helical" evidence="12">
    <location>
        <begin position="70"/>
        <end position="87"/>
    </location>
</feature>
<reference evidence="14 15" key="1">
    <citation type="journal article" date="2015" name="Proc. Natl. Acad. Sci. U.S.A.">
        <title>Expanded metabolic versatility of ubiquitous nitrite-oxidizing bacteria from the genus Nitrospira.</title>
        <authorList>
            <person name="Koch H."/>
            <person name="Lucker S."/>
            <person name="Albertsen M."/>
            <person name="Kitzinger K."/>
            <person name="Herbold C."/>
            <person name="Spieck E."/>
            <person name="Nielsen P.H."/>
            <person name="Wagner M."/>
            <person name="Daims H."/>
        </authorList>
    </citation>
    <scope>NUCLEOTIDE SEQUENCE [LARGE SCALE GENOMIC DNA]</scope>
    <source>
        <strain evidence="14 15">NSP M-1</strain>
    </source>
</reference>
<keyword evidence="11" id="KW-0739">Sodium transport</keyword>
<evidence type="ECO:0000259" key="13">
    <source>
        <dbReference type="Pfam" id="PF00999"/>
    </source>
</evidence>
<feature type="domain" description="Cation/H+ exchanger transmembrane" evidence="13">
    <location>
        <begin position="14"/>
        <end position="405"/>
    </location>
</feature>
<dbReference type="PANTHER" id="PTHR10110:SF195">
    <property type="entry name" value="NA(+)_H(+) ANTIPORTER NHAS2"/>
    <property type="match status" value="1"/>
</dbReference>
<dbReference type="OrthoDB" id="9774146at2"/>
<dbReference type="GO" id="GO:0005886">
    <property type="term" value="C:plasma membrane"/>
    <property type="evidence" value="ECO:0007669"/>
    <property type="project" value="UniProtKB-SubCell"/>
</dbReference>
<evidence type="ECO:0000256" key="5">
    <source>
        <dbReference type="ARBA" id="ARBA00022475"/>
    </source>
</evidence>
<keyword evidence="10 12" id="KW-0472">Membrane</keyword>
<dbReference type="STRING" id="42253.NITMOv2_2516"/>
<keyword evidence="6 12" id="KW-0812">Transmembrane</keyword>
<feature type="transmembrane region" description="Helical" evidence="12">
    <location>
        <begin position="171"/>
        <end position="188"/>
    </location>
</feature>
<feature type="transmembrane region" description="Helical" evidence="12">
    <location>
        <begin position="315"/>
        <end position="333"/>
    </location>
</feature>
<evidence type="ECO:0000256" key="3">
    <source>
        <dbReference type="ARBA" id="ARBA00022448"/>
    </source>
</evidence>
<feature type="transmembrane region" description="Helical" evidence="12">
    <location>
        <begin position="31"/>
        <end position="50"/>
    </location>
</feature>
<dbReference type="PATRIC" id="fig|42253.5.peg.2480"/>
<dbReference type="AlphaFoldDB" id="A0A0K2GDK9"/>
<organism evidence="14 15">
    <name type="scientific">Nitrospira moscoviensis</name>
    <dbReference type="NCBI Taxonomy" id="42253"/>
    <lineage>
        <taxon>Bacteria</taxon>
        <taxon>Pseudomonadati</taxon>
        <taxon>Nitrospirota</taxon>
        <taxon>Nitrospiria</taxon>
        <taxon>Nitrospirales</taxon>
        <taxon>Nitrospiraceae</taxon>
        <taxon>Nitrospira</taxon>
    </lineage>
</organism>
<keyword evidence="3" id="KW-0813">Transport</keyword>
<name>A0A0K2GDK9_NITMO</name>
<evidence type="ECO:0000256" key="2">
    <source>
        <dbReference type="ARBA" id="ARBA00007367"/>
    </source>
</evidence>
<proteinExistence type="inferred from homology"/>
<accession>A0A0K2GDK9</accession>
<dbReference type="PANTHER" id="PTHR10110">
    <property type="entry name" value="SODIUM/HYDROGEN EXCHANGER"/>
    <property type="match status" value="1"/>
</dbReference>
<dbReference type="GO" id="GO:0098719">
    <property type="term" value="P:sodium ion import across plasma membrane"/>
    <property type="evidence" value="ECO:0007669"/>
    <property type="project" value="TreeGrafter"/>
</dbReference>
<keyword evidence="9" id="KW-0406">Ion transport</keyword>
<keyword evidence="7 12" id="KW-1133">Transmembrane helix</keyword>
<dbReference type="RefSeq" id="WP_053380021.1">
    <property type="nucleotide sequence ID" value="NZ_CP011801.1"/>
</dbReference>
<dbReference type="GO" id="GO:0015385">
    <property type="term" value="F:sodium:proton antiporter activity"/>
    <property type="evidence" value="ECO:0007669"/>
    <property type="project" value="InterPro"/>
</dbReference>
<gene>
    <name evidence="14" type="ORF">NITMOv2_2516</name>
</gene>
<dbReference type="Proteomes" id="UP000069205">
    <property type="component" value="Chromosome"/>
</dbReference>
<feature type="transmembrane region" description="Helical" evidence="12">
    <location>
        <begin position="286"/>
        <end position="309"/>
    </location>
</feature>
<protein>
    <submittedName>
        <fullName evidence="14">Putative Na+/H+ antiporter</fullName>
    </submittedName>
</protein>
<dbReference type="InterPro" id="IPR006153">
    <property type="entry name" value="Cation/H_exchanger_TM"/>
</dbReference>
<dbReference type="GO" id="GO:0051453">
    <property type="term" value="P:regulation of intracellular pH"/>
    <property type="evidence" value="ECO:0007669"/>
    <property type="project" value="TreeGrafter"/>
</dbReference>
<feature type="transmembrane region" description="Helical" evidence="12">
    <location>
        <begin position="6"/>
        <end position="24"/>
    </location>
</feature>
<evidence type="ECO:0000256" key="9">
    <source>
        <dbReference type="ARBA" id="ARBA00023065"/>
    </source>
</evidence>
<sequence>MPLIETLTILICLAALFSYVNHRWLQLPMTIGLMAVALVFSLILIGLGKLGMGVEAEAARFIGAIDFNEALMHGMLGFLLFAGALHVKLDELLDLKWVIGTLAVVGTILSSLITGLLGYWLFDLVGLPLPFLYCLLFGALIAPTDPIAVMGVLRQARLPKALELKIVGESLFNDGVGVVIFLVVLNLLPKPAVHPTDVAALFLTEAVGGAALGLALGYLAYRMLKSVDNYQVEILITLALVMGSFLLADWLHTSGPIAVVVAGLLIGNHGRQWAMSASTREHLDNFWELLDELLNAVLFVLIGLEVLVLSFQRPYLLAGLVAIPLVLFARWISIVAQVKAFSLVRAFTDRTITILTWGGLRGGISVALALSLPPGSSRDAVVTITYIVVVFSILGQGLTLSRVLNTEAASRPAGAPVPVE</sequence>
<feature type="transmembrane region" description="Helical" evidence="12">
    <location>
        <begin position="232"/>
        <end position="251"/>
    </location>
</feature>
<dbReference type="KEGG" id="nmv:NITMOv2_2516"/>
<evidence type="ECO:0000313" key="14">
    <source>
        <dbReference type="EMBL" id="ALA58929.1"/>
    </source>
</evidence>
<keyword evidence="5" id="KW-1003">Cell membrane</keyword>
<dbReference type="Pfam" id="PF00999">
    <property type="entry name" value="Na_H_Exchanger"/>
    <property type="match status" value="1"/>
</dbReference>
<comment type="similarity">
    <text evidence="2">Belongs to the monovalent cation:proton antiporter 1 (CPA1) transporter (TC 2.A.36) family.</text>
</comment>
<dbReference type="GO" id="GO:0015386">
    <property type="term" value="F:potassium:proton antiporter activity"/>
    <property type="evidence" value="ECO:0007669"/>
    <property type="project" value="TreeGrafter"/>
</dbReference>
<feature type="transmembrane region" description="Helical" evidence="12">
    <location>
        <begin position="99"/>
        <end position="122"/>
    </location>
</feature>
<evidence type="ECO:0000256" key="7">
    <source>
        <dbReference type="ARBA" id="ARBA00022989"/>
    </source>
</evidence>